<dbReference type="PANTHER" id="PTHR30616">
    <property type="entry name" value="UNCHARACTERIZED PROTEIN YFIH"/>
    <property type="match status" value="1"/>
</dbReference>
<keyword evidence="6" id="KW-0862">Zinc</keyword>
<dbReference type="Pfam" id="PF02578">
    <property type="entry name" value="Cu-oxidase_4"/>
    <property type="match status" value="1"/>
</dbReference>
<keyword evidence="5" id="KW-0378">Hydrolase</keyword>
<evidence type="ECO:0000256" key="1">
    <source>
        <dbReference type="ARBA" id="ARBA00000553"/>
    </source>
</evidence>
<comment type="similarity">
    <text evidence="2 10">Belongs to the purine nucleoside phosphorylase YfiH/LACC1 family.</text>
</comment>
<comment type="catalytic activity">
    <reaction evidence="1">
        <text>inosine + phosphate = alpha-D-ribose 1-phosphate + hypoxanthine</text>
        <dbReference type="Rhea" id="RHEA:27646"/>
        <dbReference type="ChEBI" id="CHEBI:17368"/>
        <dbReference type="ChEBI" id="CHEBI:17596"/>
        <dbReference type="ChEBI" id="CHEBI:43474"/>
        <dbReference type="ChEBI" id="CHEBI:57720"/>
        <dbReference type="EC" id="2.4.2.1"/>
    </reaction>
    <physiologicalReaction direction="left-to-right" evidence="1">
        <dbReference type="Rhea" id="RHEA:27647"/>
    </physiologicalReaction>
</comment>
<evidence type="ECO:0000256" key="3">
    <source>
        <dbReference type="ARBA" id="ARBA00022679"/>
    </source>
</evidence>
<dbReference type="GO" id="GO:0005507">
    <property type="term" value="F:copper ion binding"/>
    <property type="evidence" value="ECO:0007669"/>
    <property type="project" value="TreeGrafter"/>
</dbReference>
<protein>
    <recommendedName>
        <fullName evidence="10">Purine nucleoside phosphorylase</fullName>
    </recommendedName>
</protein>
<dbReference type="CDD" id="cd16833">
    <property type="entry name" value="YfiH"/>
    <property type="match status" value="1"/>
</dbReference>
<reference evidence="11" key="1">
    <citation type="journal article" date="2021" name="Arch. Microbiol.">
        <title>Methyloradius palustris gen. nov., sp. nov., a methanol-oxidizing bacterium isolated from snow.</title>
        <authorList>
            <person name="Miyadera T."/>
            <person name="Kojima H."/>
            <person name="Fukui M."/>
        </authorList>
    </citation>
    <scope>NUCLEOTIDE SEQUENCE</scope>
    <source>
        <strain evidence="11">Zm11</strain>
    </source>
</reference>
<evidence type="ECO:0000256" key="2">
    <source>
        <dbReference type="ARBA" id="ARBA00007353"/>
    </source>
</evidence>
<dbReference type="NCBIfam" id="TIGR00726">
    <property type="entry name" value="peptidoglycan editing factor PgeF"/>
    <property type="match status" value="1"/>
</dbReference>
<keyword evidence="4" id="KW-0479">Metal-binding</keyword>
<dbReference type="GO" id="GO:0016787">
    <property type="term" value="F:hydrolase activity"/>
    <property type="evidence" value="ECO:0007669"/>
    <property type="project" value="UniProtKB-KW"/>
</dbReference>
<name>A0A8D5G0S0_9PROT</name>
<dbReference type="SUPFAM" id="SSF64438">
    <property type="entry name" value="CNF1/YfiH-like putative cysteine hydrolases"/>
    <property type="match status" value="1"/>
</dbReference>
<dbReference type="EMBL" id="AP024110">
    <property type="protein sequence ID" value="BCM25250.1"/>
    <property type="molecule type" value="Genomic_DNA"/>
</dbReference>
<evidence type="ECO:0000256" key="7">
    <source>
        <dbReference type="ARBA" id="ARBA00047989"/>
    </source>
</evidence>
<dbReference type="InterPro" id="IPR003730">
    <property type="entry name" value="Cu_polyphenol_OxRdtase"/>
</dbReference>
<evidence type="ECO:0000256" key="6">
    <source>
        <dbReference type="ARBA" id="ARBA00022833"/>
    </source>
</evidence>
<comment type="catalytic activity">
    <reaction evidence="7">
        <text>adenosine + H2O + H(+) = inosine + NH4(+)</text>
        <dbReference type="Rhea" id="RHEA:24408"/>
        <dbReference type="ChEBI" id="CHEBI:15377"/>
        <dbReference type="ChEBI" id="CHEBI:15378"/>
        <dbReference type="ChEBI" id="CHEBI:16335"/>
        <dbReference type="ChEBI" id="CHEBI:17596"/>
        <dbReference type="ChEBI" id="CHEBI:28938"/>
        <dbReference type="EC" id="3.5.4.4"/>
    </reaction>
    <physiologicalReaction direction="left-to-right" evidence="7">
        <dbReference type="Rhea" id="RHEA:24409"/>
    </physiologicalReaction>
</comment>
<evidence type="ECO:0000313" key="12">
    <source>
        <dbReference type="Proteomes" id="UP000826722"/>
    </source>
</evidence>
<accession>A0A8D5G0S0</accession>
<dbReference type="PANTHER" id="PTHR30616:SF2">
    <property type="entry name" value="PURINE NUCLEOSIDE PHOSPHORYLASE LACC1"/>
    <property type="match status" value="1"/>
</dbReference>
<dbReference type="KEGG" id="mpau:ZMTM_15090"/>
<organism evidence="11 12">
    <name type="scientific">Methyloradius palustris</name>
    <dbReference type="NCBI Taxonomy" id="2778876"/>
    <lineage>
        <taxon>Bacteria</taxon>
        <taxon>Pseudomonadati</taxon>
        <taxon>Pseudomonadota</taxon>
        <taxon>Betaproteobacteria</taxon>
        <taxon>Nitrosomonadales</taxon>
        <taxon>Methylophilaceae</taxon>
        <taxon>Methyloradius</taxon>
    </lineage>
</organism>
<dbReference type="Proteomes" id="UP000826722">
    <property type="component" value="Chromosome"/>
</dbReference>
<comment type="catalytic activity">
    <reaction evidence="9">
        <text>S-methyl-5'-thioadenosine + phosphate = 5-(methylsulfanyl)-alpha-D-ribose 1-phosphate + adenine</text>
        <dbReference type="Rhea" id="RHEA:11852"/>
        <dbReference type="ChEBI" id="CHEBI:16708"/>
        <dbReference type="ChEBI" id="CHEBI:17509"/>
        <dbReference type="ChEBI" id="CHEBI:43474"/>
        <dbReference type="ChEBI" id="CHEBI:58533"/>
        <dbReference type="EC" id="2.4.2.28"/>
    </reaction>
    <physiologicalReaction direction="left-to-right" evidence="9">
        <dbReference type="Rhea" id="RHEA:11853"/>
    </physiologicalReaction>
</comment>
<evidence type="ECO:0000256" key="5">
    <source>
        <dbReference type="ARBA" id="ARBA00022801"/>
    </source>
</evidence>
<comment type="catalytic activity">
    <reaction evidence="8">
        <text>adenosine + phosphate = alpha-D-ribose 1-phosphate + adenine</text>
        <dbReference type="Rhea" id="RHEA:27642"/>
        <dbReference type="ChEBI" id="CHEBI:16335"/>
        <dbReference type="ChEBI" id="CHEBI:16708"/>
        <dbReference type="ChEBI" id="CHEBI:43474"/>
        <dbReference type="ChEBI" id="CHEBI:57720"/>
        <dbReference type="EC" id="2.4.2.1"/>
    </reaction>
    <physiologicalReaction direction="left-to-right" evidence="8">
        <dbReference type="Rhea" id="RHEA:27643"/>
    </physiologicalReaction>
</comment>
<dbReference type="InterPro" id="IPR011324">
    <property type="entry name" value="Cytotoxic_necrot_fac-like_cat"/>
</dbReference>
<evidence type="ECO:0000313" key="11">
    <source>
        <dbReference type="EMBL" id="BCM25250.1"/>
    </source>
</evidence>
<dbReference type="InterPro" id="IPR038371">
    <property type="entry name" value="Cu_polyphenol_OxRdtase_sf"/>
</dbReference>
<dbReference type="GO" id="GO:0017061">
    <property type="term" value="F:S-methyl-5-thioadenosine phosphorylase activity"/>
    <property type="evidence" value="ECO:0007669"/>
    <property type="project" value="UniProtKB-EC"/>
</dbReference>
<dbReference type="AlphaFoldDB" id="A0A8D5G0S0"/>
<gene>
    <name evidence="11" type="ORF">ZMTM_15090</name>
</gene>
<evidence type="ECO:0000256" key="9">
    <source>
        <dbReference type="ARBA" id="ARBA00049893"/>
    </source>
</evidence>
<keyword evidence="3" id="KW-0808">Transferase</keyword>
<proteinExistence type="inferred from homology"/>
<dbReference type="Gene3D" id="3.60.140.10">
    <property type="entry name" value="CNF1/YfiH-like putative cysteine hydrolases"/>
    <property type="match status" value="1"/>
</dbReference>
<keyword evidence="12" id="KW-1185">Reference proteome</keyword>
<evidence type="ECO:0000256" key="8">
    <source>
        <dbReference type="ARBA" id="ARBA00048968"/>
    </source>
</evidence>
<evidence type="ECO:0000256" key="4">
    <source>
        <dbReference type="ARBA" id="ARBA00022723"/>
    </source>
</evidence>
<dbReference type="RefSeq" id="WP_221763358.1">
    <property type="nucleotide sequence ID" value="NZ_AP024110.1"/>
</dbReference>
<sequence length="247" mass="27325">MTTLNESNFIIPNWPAPANIKALQTTRTGGLSQSPYDSLNFGDHVGDDALTVARNRQLLNPFVPTEPLWLKQTHSTIAVNAALTSCLPEADAAYSKQKNVVCAVMTADCLPILLCDEAGTAVAAIHAGWKGLLYGVIESTINALDIEPRHLYAWFGPAIGPTAFEVGRDVYDGFLQLYTDSAQAFVQLNTKDKWLADIYQLARLRMINLGVTQIYGGDYCTHTDQERFFSFRRDGDTGRMATLIWFE</sequence>
<evidence type="ECO:0000256" key="10">
    <source>
        <dbReference type="RuleBase" id="RU361274"/>
    </source>
</evidence>